<evidence type="ECO:0000313" key="1">
    <source>
        <dbReference type="EMBL" id="CAG8542759.1"/>
    </source>
</evidence>
<comment type="caution">
    <text evidence="1">The sequence shown here is derived from an EMBL/GenBank/DDBJ whole genome shotgun (WGS) entry which is preliminary data.</text>
</comment>
<accession>A0ACA9LRX2</accession>
<dbReference type="Proteomes" id="UP000789702">
    <property type="component" value="Unassembled WGS sequence"/>
</dbReference>
<organism evidence="1 2">
    <name type="scientific">Dentiscutata heterogama</name>
    <dbReference type="NCBI Taxonomy" id="1316150"/>
    <lineage>
        <taxon>Eukaryota</taxon>
        <taxon>Fungi</taxon>
        <taxon>Fungi incertae sedis</taxon>
        <taxon>Mucoromycota</taxon>
        <taxon>Glomeromycotina</taxon>
        <taxon>Glomeromycetes</taxon>
        <taxon>Diversisporales</taxon>
        <taxon>Gigasporaceae</taxon>
        <taxon>Dentiscutata</taxon>
    </lineage>
</organism>
<gene>
    <name evidence="1" type="ORF">DHETER_LOCUS4876</name>
</gene>
<reference evidence="1" key="1">
    <citation type="submission" date="2021-06" db="EMBL/GenBank/DDBJ databases">
        <authorList>
            <person name="Kallberg Y."/>
            <person name="Tangrot J."/>
            <person name="Rosling A."/>
        </authorList>
    </citation>
    <scope>NUCLEOTIDE SEQUENCE</scope>
    <source>
        <strain evidence="1">IL203A</strain>
    </source>
</reference>
<protein>
    <submittedName>
        <fullName evidence="1">401_t:CDS:1</fullName>
    </submittedName>
</protein>
<name>A0ACA9LRX2_9GLOM</name>
<dbReference type="EMBL" id="CAJVPU010005094">
    <property type="protein sequence ID" value="CAG8542759.1"/>
    <property type="molecule type" value="Genomic_DNA"/>
</dbReference>
<keyword evidence="2" id="KW-1185">Reference proteome</keyword>
<evidence type="ECO:0000313" key="2">
    <source>
        <dbReference type="Proteomes" id="UP000789702"/>
    </source>
</evidence>
<sequence length="152" mass="17834">MPVLNIFFTSSTSAKSKQPCSSNRNLPDSYFENTRISLPSHPGQVHHSIRNLFPIRDRAKLQFLSEYRRKLQKYYILNNKLPTSYFDLSSEKLDLLSIPQALIQEIRYLFLCNSKNNSELRDLVAKLRCNYKFKKLPSNFIIHKKQLPILLS</sequence>
<proteinExistence type="predicted"/>